<evidence type="ECO:0000256" key="1">
    <source>
        <dbReference type="SAM" id="MobiDB-lite"/>
    </source>
</evidence>
<comment type="caution">
    <text evidence="2">The sequence shown here is derived from an EMBL/GenBank/DDBJ whole genome shotgun (WGS) entry which is preliminary data.</text>
</comment>
<feature type="region of interest" description="Disordered" evidence="1">
    <location>
        <begin position="47"/>
        <end position="99"/>
    </location>
</feature>
<dbReference type="AlphaFoldDB" id="A0A4Z1KLT6"/>
<accession>A0A4Z1KLT6</accession>
<gene>
    <name evidence="2" type="ORF">BPOR_0258g00120</name>
</gene>
<sequence length="245" mass="27948">MEPNHTKSTTNTPFVNLRLLENINHHIEAEIPKERYRDYKMRRENIDSMTPPITSSEEPTVSTLEGSEDERLSSETLSDTEETSEVIQETRAETKKRRRQELLDNHDARSYELVVDGLLESQIRHYAVLRRCELVSVQAKEDKHYKEHTFIETSEESEPTPKHGDSISDLPNSQFSIKSKNPRFSYSENNVSAIGKSGPGVTKKGHVAKKRAIITFEKLPVANQLLRKEGYARVDVKGMKHCSGA</sequence>
<reference evidence="2 3" key="1">
    <citation type="submission" date="2017-12" db="EMBL/GenBank/DDBJ databases">
        <title>Comparative genomics of Botrytis spp.</title>
        <authorList>
            <person name="Valero-Jimenez C.A."/>
            <person name="Tapia P."/>
            <person name="Veloso J."/>
            <person name="Silva-Moreno E."/>
            <person name="Staats M."/>
            <person name="Valdes J.H."/>
            <person name="Van Kan J.A.L."/>
        </authorList>
    </citation>
    <scope>NUCLEOTIDE SEQUENCE [LARGE SCALE GENOMIC DNA]</scope>
    <source>
        <strain evidence="2 3">MUCL3349</strain>
    </source>
</reference>
<organism evidence="2 3">
    <name type="scientific">Botrytis porri</name>
    <dbReference type="NCBI Taxonomy" id="87229"/>
    <lineage>
        <taxon>Eukaryota</taxon>
        <taxon>Fungi</taxon>
        <taxon>Dikarya</taxon>
        <taxon>Ascomycota</taxon>
        <taxon>Pezizomycotina</taxon>
        <taxon>Leotiomycetes</taxon>
        <taxon>Helotiales</taxon>
        <taxon>Sclerotiniaceae</taxon>
        <taxon>Botrytis</taxon>
    </lineage>
</organism>
<name>A0A4Z1KLT6_9HELO</name>
<feature type="region of interest" description="Disordered" evidence="1">
    <location>
        <begin position="150"/>
        <end position="181"/>
    </location>
</feature>
<protein>
    <submittedName>
        <fullName evidence="2">Uncharacterized protein</fullName>
    </submittedName>
</protein>
<feature type="compositionally biased region" description="Polar residues" evidence="1">
    <location>
        <begin position="169"/>
        <end position="181"/>
    </location>
</feature>
<dbReference type="EMBL" id="PQXO01000257">
    <property type="protein sequence ID" value="TGO87023.1"/>
    <property type="molecule type" value="Genomic_DNA"/>
</dbReference>
<evidence type="ECO:0000313" key="3">
    <source>
        <dbReference type="Proteomes" id="UP000297280"/>
    </source>
</evidence>
<dbReference type="Proteomes" id="UP000297280">
    <property type="component" value="Unassembled WGS sequence"/>
</dbReference>
<keyword evidence="3" id="KW-1185">Reference proteome</keyword>
<evidence type="ECO:0000313" key="2">
    <source>
        <dbReference type="EMBL" id="TGO87023.1"/>
    </source>
</evidence>
<proteinExistence type="predicted"/>
<feature type="compositionally biased region" description="Polar residues" evidence="1">
    <location>
        <begin position="47"/>
        <end position="65"/>
    </location>
</feature>